<dbReference type="Proteomes" id="UP000663869">
    <property type="component" value="Unassembled WGS sequence"/>
</dbReference>
<keyword evidence="1" id="KW-0677">Repeat</keyword>
<proteinExistence type="predicted"/>
<dbReference type="Pfam" id="PF01436">
    <property type="entry name" value="NHL"/>
    <property type="match status" value="2"/>
</dbReference>
<protein>
    <submittedName>
        <fullName evidence="4">Uncharacterized protein</fullName>
    </submittedName>
</protein>
<feature type="repeat" description="NHL" evidence="2">
    <location>
        <begin position="296"/>
        <end position="327"/>
    </location>
</feature>
<evidence type="ECO:0000256" key="2">
    <source>
        <dbReference type="PROSITE-ProRule" id="PRU00504"/>
    </source>
</evidence>
<feature type="signal peptide" evidence="3">
    <location>
        <begin position="1"/>
        <end position="29"/>
    </location>
</feature>
<dbReference type="AlphaFoldDB" id="A0A817SJE1"/>
<evidence type="ECO:0000313" key="6">
    <source>
        <dbReference type="Proteomes" id="UP000663833"/>
    </source>
</evidence>
<accession>A0A817SJE1</accession>
<dbReference type="CDD" id="cd05819">
    <property type="entry name" value="NHL"/>
    <property type="match status" value="1"/>
</dbReference>
<dbReference type="Gene3D" id="2.120.10.30">
    <property type="entry name" value="TolB, C-terminal domain"/>
    <property type="match status" value="1"/>
</dbReference>
<evidence type="ECO:0000256" key="3">
    <source>
        <dbReference type="SAM" id="SignalP"/>
    </source>
</evidence>
<name>A0A817SJE1_9BILA</name>
<dbReference type="GO" id="GO:0008270">
    <property type="term" value="F:zinc ion binding"/>
    <property type="evidence" value="ECO:0007669"/>
    <property type="project" value="UniProtKB-KW"/>
</dbReference>
<keyword evidence="3" id="KW-0732">Signal</keyword>
<dbReference type="PANTHER" id="PTHR24104:SF25">
    <property type="entry name" value="PROTEIN LIN-41"/>
    <property type="match status" value="1"/>
</dbReference>
<dbReference type="PROSITE" id="PS51125">
    <property type="entry name" value="NHL"/>
    <property type="match status" value="2"/>
</dbReference>
<dbReference type="InterPro" id="IPR050952">
    <property type="entry name" value="TRIM-NHL_E3_ligases"/>
</dbReference>
<dbReference type="InterPro" id="IPR011042">
    <property type="entry name" value="6-blade_b-propeller_TolB-like"/>
</dbReference>
<comment type="caution">
    <text evidence="4">The sequence shown here is derived from an EMBL/GenBank/DDBJ whole genome shotgun (WGS) entry which is preliminary data.</text>
</comment>
<dbReference type="EMBL" id="CAJNYU010004602">
    <property type="protein sequence ID" value="CAF3775021.1"/>
    <property type="molecule type" value="Genomic_DNA"/>
</dbReference>
<feature type="repeat" description="NHL" evidence="2">
    <location>
        <begin position="346"/>
        <end position="377"/>
    </location>
</feature>
<dbReference type="SUPFAM" id="SSF63825">
    <property type="entry name" value="YWTD domain"/>
    <property type="match status" value="1"/>
</dbReference>
<feature type="chain" id="PRO_5036232189" evidence="3">
    <location>
        <begin position="30"/>
        <end position="383"/>
    </location>
</feature>
<evidence type="ECO:0000313" key="5">
    <source>
        <dbReference type="EMBL" id="CAF3775021.1"/>
    </source>
</evidence>
<reference evidence="4" key="1">
    <citation type="submission" date="2021-02" db="EMBL/GenBank/DDBJ databases">
        <authorList>
            <person name="Nowell W R."/>
        </authorList>
    </citation>
    <scope>NUCLEOTIDE SEQUENCE</scope>
</reference>
<dbReference type="Gene3D" id="2.40.10.500">
    <property type="match status" value="2"/>
</dbReference>
<dbReference type="PANTHER" id="PTHR24104">
    <property type="entry name" value="E3 UBIQUITIN-PROTEIN LIGASE NHLRC1-RELATED"/>
    <property type="match status" value="1"/>
</dbReference>
<sequence>MAIHRFIFLVISSGIYVLLINSCSQLASCATENDACYQSSTGCVNHPYCRYVPVCYSSLMATKGIRPVIQYSTRIPNIPAGARWMQNGVIIAGNHGEGFNTNQFSEPLGLFVDDDETMIIADNWNHRIIQWKKGDTDGTILAGGHGEGNRLNQLNSPTDMLVDKETKNLIICDRGNQRVVQWSLRSGTSKGKVLLDKIFCYGLAMDDQRYLYVTDIGQNEVRRYKIGEKNGTVVAGGNGPGADLNQLEEPIKIFVDQKQTVYISDNRNHRVVKWNKGAKAGIVVAGGQAEGDALTQLFSPIGLVVDRLGTIYVADTWNHRIVRWPKGAKQGTVIAGKIDSNEGENQFEFPVDLSFDRDGNLYVVDWGNHRVKRFFIEKTQNNS</sequence>
<evidence type="ECO:0000256" key="1">
    <source>
        <dbReference type="ARBA" id="ARBA00022737"/>
    </source>
</evidence>
<dbReference type="EMBL" id="CAJNYD010000756">
    <property type="protein sequence ID" value="CAF3294743.1"/>
    <property type="molecule type" value="Genomic_DNA"/>
</dbReference>
<organism evidence="4 6">
    <name type="scientific">Rotaria socialis</name>
    <dbReference type="NCBI Taxonomy" id="392032"/>
    <lineage>
        <taxon>Eukaryota</taxon>
        <taxon>Metazoa</taxon>
        <taxon>Spiralia</taxon>
        <taxon>Gnathifera</taxon>
        <taxon>Rotifera</taxon>
        <taxon>Eurotatoria</taxon>
        <taxon>Bdelloidea</taxon>
        <taxon>Philodinida</taxon>
        <taxon>Philodinidae</taxon>
        <taxon>Rotaria</taxon>
    </lineage>
</organism>
<gene>
    <name evidence="5" type="ORF">FME351_LOCUS32173</name>
    <name evidence="4" type="ORF">LUA448_LOCUS7524</name>
</gene>
<dbReference type="InterPro" id="IPR001258">
    <property type="entry name" value="NHL_repeat"/>
</dbReference>
<dbReference type="Proteomes" id="UP000663833">
    <property type="component" value="Unassembled WGS sequence"/>
</dbReference>
<evidence type="ECO:0000313" key="4">
    <source>
        <dbReference type="EMBL" id="CAF3294743.1"/>
    </source>
</evidence>